<feature type="signal peptide" evidence="1">
    <location>
        <begin position="1"/>
        <end position="27"/>
    </location>
</feature>
<dbReference type="InterPro" id="IPR054470">
    <property type="entry name" value="FIMAH_dom"/>
</dbReference>
<dbReference type="Gene3D" id="3.30.1920.20">
    <property type="match status" value="1"/>
</dbReference>
<reference evidence="4" key="1">
    <citation type="journal article" date="2019" name="Int. J. Syst. Evol. Microbiol.">
        <title>The Global Catalogue of Microorganisms (GCM) 10K type strain sequencing project: providing services to taxonomists for standard genome sequencing and annotation.</title>
        <authorList>
            <consortium name="The Broad Institute Genomics Platform"/>
            <consortium name="The Broad Institute Genome Sequencing Center for Infectious Disease"/>
            <person name="Wu L."/>
            <person name="Ma J."/>
        </authorList>
    </citation>
    <scope>NUCLEOTIDE SEQUENCE [LARGE SCALE GENOMIC DNA]</scope>
    <source>
        <strain evidence="4">CCUG 53270</strain>
    </source>
</reference>
<keyword evidence="1" id="KW-0732">Signal</keyword>
<protein>
    <submittedName>
        <fullName evidence="3">Polysaccharide lyase 6 family protein</fullName>
    </submittedName>
</protein>
<dbReference type="SUPFAM" id="SSF51126">
    <property type="entry name" value="Pectin lyase-like"/>
    <property type="match status" value="1"/>
</dbReference>
<keyword evidence="3" id="KW-0456">Lyase</keyword>
<dbReference type="RefSeq" id="WP_345587210.1">
    <property type="nucleotide sequence ID" value="NZ_BAABJG010000006.1"/>
</dbReference>
<organism evidence="3 4">
    <name type="scientific">Paenibacillus vulneris</name>
    <dbReference type="NCBI Taxonomy" id="1133364"/>
    <lineage>
        <taxon>Bacteria</taxon>
        <taxon>Bacillati</taxon>
        <taxon>Bacillota</taxon>
        <taxon>Bacilli</taxon>
        <taxon>Bacillales</taxon>
        <taxon>Paenibacillaceae</taxon>
        <taxon>Paenibacillus</taxon>
    </lineage>
</organism>
<sequence length="758" mass="81859">MPKKKFVLPFVCACMLAFPGGTVPALSAPAETASLAGEVQAVYVATPSELNAAIAGAVEGTVIVLADGTYADTAFPIAGKSGSESKPIVIRAAHQGQAVIAGSSYFNVDKSSYVTIQGLKFIQDATTIPAAVRLTNSDHIRLTRNTFALTQPYNKNGYKWVSLEGASSHHNRIDHNDFGPRSDLGQMIAFQGSVMSKYDVIEYNYFHDSLAQPVNGGETIRAGLSGLSMTEGFATIQYNVFDNVDSDDEIVSVKSSGNTVRYNTFLNSKGQVTSRHGMNNSFYGNYFRGDGVKAGVGGFRIYGNDHKIYNNYMQNLTHFPIDIDSGDFDAGPDGSSYTSGDLSKHWRVYRALVVNNTIVDSANGITIGRKYDKDKPPVDSRVANNIVRNSKGTLYNERLKSNTVFEGNIGFGAVLSNEPHAPNEILNIDPSLTEADGLWKLSSSSPAIGAGAGGYPFVTDDFDGQPREAYDVGADEYSAAPVLRKALTPDDVGPYAMTIANAEGRGTNGWYTTDVTVALNVPDADYGAVSTRYRIDSQADWAPYTTPVVLKEEGKHTLYYRSVDAAGNEEPVKSLAIPIDKSAPVYQLSVNGTPVSSTASFSDDQPVLTLKLQAQDALSGLAKQSFTVTGVTYESQGVIDFAGLWGEQSIKVRVEDLAGNRREEAVTFRLVPTLSTLTAKLERYEASAELEDPLAGQLRNALKQAQHHKDKGSAKQAIKFLEEMLKHMDNKALAGHISVPAKQDLTSYVEALRAEWSK</sequence>
<accession>A0ABW3UIW9</accession>
<feature type="chain" id="PRO_5045497500" evidence="1">
    <location>
        <begin position="28"/>
        <end position="758"/>
    </location>
</feature>
<keyword evidence="4" id="KW-1185">Reference proteome</keyword>
<dbReference type="Gene3D" id="2.160.20.10">
    <property type="entry name" value="Single-stranded right-handed beta-helix, Pectin lyase-like"/>
    <property type="match status" value="1"/>
</dbReference>
<feature type="domain" description="FIMAH" evidence="2">
    <location>
        <begin position="675"/>
        <end position="753"/>
    </location>
</feature>
<comment type="caution">
    <text evidence="3">The sequence shown here is derived from an EMBL/GenBank/DDBJ whole genome shotgun (WGS) entry which is preliminary data.</text>
</comment>
<dbReference type="EMBL" id="JBHTLU010000013">
    <property type="protein sequence ID" value="MFD1220610.1"/>
    <property type="molecule type" value="Genomic_DNA"/>
</dbReference>
<name>A0ABW3UIW9_9BACL</name>
<evidence type="ECO:0000259" key="2">
    <source>
        <dbReference type="Pfam" id="PF22888"/>
    </source>
</evidence>
<evidence type="ECO:0000256" key="1">
    <source>
        <dbReference type="SAM" id="SignalP"/>
    </source>
</evidence>
<dbReference type="Pfam" id="PF22888">
    <property type="entry name" value="FIMAH"/>
    <property type="match status" value="1"/>
</dbReference>
<dbReference type="InterPro" id="IPR012334">
    <property type="entry name" value="Pectin_lyas_fold"/>
</dbReference>
<dbReference type="InterPro" id="IPR006626">
    <property type="entry name" value="PbH1"/>
</dbReference>
<proteinExistence type="predicted"/>
<dbReference type="InterPro" id="IPR011050">
    <property type="entry name" value="Pectin_lyase_fold/virulence"/>
</dbReference>
<gene>
    <name evidence="3" type="ORF">ACFQ4B_10795</name>
</gene>
<dbReference type="NCBIfam" id="NF047446">
    <property type="entry name" value="barrel_OmpL47"/>
    <property type="match status" value="1"/>
</dbReference>
<evidence type="ECO:0000313" key="4">
    <source>
        <dbReference type="Proteomes" id="UP001597180"/>
    </source>
</evidence>
<dbReference type="SMART" id="SM00710">
    <property type="entry name" value="PbH1"/>
    <property type="match status" value="4"/>
</dbReference>
<dbReference type="InterPro" id="IPR039513">
    <property type="entry name" value="PL-6"/>
</dbReference>
<dbReference type="InterPro" id="IPR058094">
    <property type="entry name" value="Ig-like_OmpL47-like"/>
</dbReference>
<dbReference type="Proteomes" id="UP001597180">
    <property type="component" value="Unassembled WGS sequence"/>
</dbReference>
<dbReference type="CDD" id="cd14251">
    <property type="entry name" value="PL-6"/>
    <property type="match status" value="1"/>
</dbReference>
<dbReference type="GO" id="GO:0016829">
    <property type="term" value="F:lyase activity"/>
    <property type="evidence" value="ECO:0007669"/>
    <property type="project" value="UniProtKB-KW"/>
</dbReference>
<dbReference type="Pfam" id="PF14592">
    <property type="entry name" value="Chondroitinas_B"/>
    <property type="match status" value="1"/>
</dbReference>
<evidence type="ECO:0000313" key="3">
    <source>
        <dbReference type="EMBL" id="MFD1220610.1"/>
    </source>
</evidence>